<accession>A0A285U9K7</accession>
<keyword evidence="3" id="KW-1185">Reference proteome</keyword>
<organism evidence="2 3">
    <name type="scientific">Ureibacillus acetophenoni</name>
    <dbReference type="NCBI Taxonomy" id="614649"/>
    <lineage>
        <taxon>Bacteria</taxon>
        <taxon>Bacillati</taxon>
        <taxon>Bacillota</taxon>
        <taxon>Bacilli</taxon>
        <taxon>Bacillales</taxon>
        <taxon>Caryophanaceae</taxon>
        <taxon>Ureibacillus</taxon>
    </lineage>
</organism>
<protein>
    <submittedName>
        <fullName evidence="2">Sugar phosphate isomerase/epimerase</fullName>
    </submittedName>
</protein>
<proteinExistence type="predicted"/>
<reference evidence="3" key="1">
    <citation type="submission" date="2017-08" db="EMBL/GenBank/DDBJ databases">
        <authorList>
            <person name="Varghese N."/>
            <person name="Submissions S."/>
        </authorList>
    </citation>
    <scope>NUCLEOTIDE SEQUENCE [LARGE SCALE GENOMIC DNA]</scope>
    <source>
        <strain evidence="3">JC23</strain>
    </source>
</reference>
<dbReference type="GO" id="GO:0016853">
    <property type="term" value="F:isomerase activity"/>
    <property type="evidence" value="ECO:0007669"/>
    <property type="project" value="UniProtKB-KW"/>
</dbReference>
<dbReference type="InterPro" id="IPR013022">
    <property type="entry name" value="Xyl_isomerase-like_TIM-brl"/>
</dbReference>
<dbReference type="RefSeq" id="WP_170949440.1">
    <property type="nucleotide sequence ID" value="NZ_OBQC01000004.1"/>
</dbReference>
<dbReference type="AlphaFoldDB" id="A0A285U9K7"/>
<dbReference type="Pfam" id="PF01261">
    <property type="entry name" value="AP_endonuc_2"/>
    <property type="match status" value="1"/>
</dbReference>
<dbReference type="EMBL" id="OBQC01000004">
    <property type="protein sequence ID" value="SOC38604.1"/>
    <property type="molecule type" value="Genomic_DNA"/>
</dbReference>
<evidence type="ECO:0000313" key="2">
    <source>
        <dbReference type="EMBL" id="SOC38604.1"/>
    </source>
</evidence>
<dbReference type="InterPro" id="IPR036237">
    <property type="entry name" value="Xyl_isomerase-like_sf"/>
</dbReference>
<gene>
    <name evidence="2" type="ORF">SAMN05877842_104190</name>
</gene>
<keyword evidence="2" id="KW-0413">Isomerase</keyword>
<dbReference type="Gene3D" id="3.20.20.150">
    <property type="entry name" value="Divalent-metal-dependent TIM barrel enzymes"/>
    <property type="match status" value="1"/>
</dbReference>
<dbReference type="Proteomes" id="UP000219252">
    <property type="component" value="Unassembled WGS sequence"/>
</dbReference>
<name>A0A285U9K7_9BACL</name>
<feature type="domain" description="Xylose isomerase-like TIM barrel" evidence="1">
    <location>
        <begin position="93"/>
        <end position="243"/>
    </location>
</feature>
<evidence type="ECO:0000259" key="1">
    <source>
        <dbReference type="Pfam" id="PF01261"/>
    </source>
</evidence>
<evidence type="ECO:0000313" key="3">
    <source>
        <dbReference type="Proteomes" id="UP000219252"/>
    </source>
</evidence>
<sequence>MRSLKLGLKGSTDPKQIENRLSQKGIGIYEFHLVEDDLFGEGLKNLESAILKLREREIRVYLHHPMAIQGKLLHINDSLSVAGDFLKLSTRILVDICERYDCYAVVHWNYGRLENQMIVEHEVADKKSLIHTISRTIDFDEKYGKGRILWENGIRGVGAFRNDFTLANLIVDTPLKLCFDVSHAFISLGGDNDALYKTVELLQNHVRYYHVVDSLGERHDSLTVGHGRIDFPRILPFILEKDYIYEIMLADQEDCREMVESHRVVEEMARERFE</sequence>
<dbReference type="SUPFAM" id="SSF51658">
    <property type="entry name" value="Xylose isomerase-like"/>
    <property type="match status" value="1"/>
</dbReference>